<dbReference type="OrthoDB" id="5242917at2"/>
<dbReference type="EMBL" id="LXMD01000022">
    <property type="protein sequence ID" value="OCG74303.1"/>
    <property type="molecule type" value="Genomic_DNA"/>
</dbReference>
<dbReference type="GO" id="GO:0046933">
    <property type="term" value="F:proton-transporting ATP synthase activity, rotational mechanism"/>
    <property type="evidence" value="ECO:0007669"/>
    <property type="project" value="UniProtKB-UniRule"/>
</dbReference>
<dbReference type="InterPro" id="IPR000711">
    <property type="entry name" value="ATPase_OSCP/dsu"/>
</dbReference>
<evidence type="ECO:0000256" key="3">
    <source>
        <dbReference type="ARBA" id="ARBA00022781"/>
    </source>
</evidence>
<dbReference type="NCBIfam" id="TIGR01145">
    <property type="entry name" value="ATP_synt_delta"/>
    <property type="match status" value="1"/>
</dbReference>
<evidence type="ECO:0000256" key="2">
    <source>
        <dbReference type="ARBA" id="ARBA00022448"/>
    </source>
</evidence>
<comment type="function">
    <text evidence="7">F(1)F(0) ATP synthase produces ATP from ADP in the presence of a proton or sodium gradient. F-type ATPases consist of two structural domains, F(1) containing the extramembraneous catalytic core and F(0) containing the membrane proton channel, linked together by a central stalk and a peripheral stalk. During catalysis, ATP synthesis in the catalytic domain of F(1) is coupled via a rotary mechanism of the central stalk subunits to proton translocation.</text>
</comment>
<keyword evidence="3 7" id="KW-0375">Hydrogen ion transport</keyword>
<name>A0A1B9NCJ7_9MICO</name>
<evidence type="ECO:0000313" key="9">
    <source>
        <dbReference type="Proteomes" id="UP000093355"/>
    </source>
</evidence>
<accession>A0A1B9NCJ7</accession>
<keyword evidence="5 7" id="KW-0472">Membrane</keyword>
<keyword evidence="7" id="KW-0139">CF(1)</keyword>
<dbReference type="PANTHER" id="PTHR11910">
    <property type="entry name" value="ATP SYNTHASE DELTA CHAIN"/>
    <property type="match status" value="1"/>
</dbReference>
<keyword evidence="4 7" id="KW-0406">Ion transport</keyword>
<dbReference type="NCBIfam" id="NF009967">
    <property type="entry name" value="PRK13430.1"/>
    <property type="match status" value="1"/>
</dbReference>
<dbReference type="Proteomes" id="UP000093355">
    <property type="component" value="Unassembled WGS sequence"/>
</dbReference>
<comment type="function">
    <text evidence="7">This protein is part of the stalk that links CF(0) to CF(1). It either transmits conformational changes from CF(0) to CF(1) or is implicated in proton conduction.</text>
</comment>
<evidence type="ECO:0000256" key="1">
    <source>
        <dbReference type="ARBA" id="ARBA00004370"/>
    </source>
</evidence>
<dbReference type="GO" id="GO:0005886">
    <property type="term" value="C:plasma membrane"/>
    <property type="evidence" value="ECO:0007669"/>
    <property type="project" value="UniProtKB-SubCell"/>
</dbReference>
<dbReference type="PRINTS" id="PR00125">
    <property type="entry name" value="ATPASEDELTA"/>
</dbReference>
<protein>
    <recommendedName>
        <fullName evidence="7">ATP synthase subunit delta</fullName>
    </recommendedName>
    <alternativeName>
        <fullName evidence="7">ATP synthase F(1) sector subunit delta</fullName>
    </alternativeName>
    <alternativeName>
        <fullName evidence="7">F-type ATPase subunit delta</fullName>
        <shortName evidence="7">F-ATPase subunit delta</shortName>
    </alternativeName>
</protein>
<gene>
    <name evidence="7" type="primary">atpH</name>
    <name evidence="8" type="ORF">A7J15_05545</name>
</gene>
<keyword evidence="2 7" id="KW-0813">Transport</keyword>
<dbReference type="Pfam" id="PF00213">
    <property type="entry name" value="OSCP"/>
    <property type="match status" value="1"/>
</dbReference>
<comment type="subcellular location">
    <subcellularLocation>
        <location evidence="7">Cell membrane</location>
        <topology evidence="7">Peripheral membrane protein</topology>
    </subcellularLocation>
    <subcellularLocation>
        <location evidence="1">Membrane</location>
    </subcellularLocation>
</comment>
<reference evidence="8 9" key="1">
    <citation type="submission" date="2016-05" db="EMBL/GenBank/DDBJ databases">
        <authorList>
            <person name="Lavstsen T."/>
            <person name="Jespersen J.S."/>
        </authorList>
    </citation>
    <scope>NUCLEOTIDE SEQUENCE [LARGE SCALE GENOMIC DNA]</scope>
    <source>
        <strain evidence="8 9">YLB-01</strain>
    </source>
</reference>
<evidence type="ECO:0000256" key="5">
    <source>
        <dbReference type="ARBA" id="ARBA00023136"/>
    </source>
</evidence>
<dbReference type="AlphaFoldDB" id="A0A1B9NCJ7"/>
<sequence length="261" mass="26855">MGSATTQALAASVAVLDKQRIGAATARDLFAAARAVAGSPQLSGALADHSAGPEARTALVASVFGKLSAGARNVIAAAAAQRWSSRRDLIEGIEDLAVRAAAKAEKTADVAGELFGVTRLIASNPELELALGSTLGDPAAKSALIEKLLAGKASETTILIVSELVRELRGRRVRSLLSDVIRTVAAQTGRTVATVTTARPLTDDQAQRLTASLSRSYGGEIALNQIIDADVVGGIRVQIADDVIDGSISARLTDLRQKLAG</sequence>
<evidence type="ECO:0000313" key="8">
    <source>
        <dbReference type="EMBL" id="OCG74303.1"/>
    </source>
</evidence>
<keyword evidence="6 7" id="KW-0066">ATP synthesis</keyword>
<dbReference type="STRING" id="904291.A7J15_05545"/>
<keyword evidence="9" id="KW-1185">Reference proteome</keyword>
<keyword evidence="7" id="KW-1003">Cell membrane</keyword>
<comment type="caution">
    <text evidence="8">The sequence shown here is derived from an EMBL/GenBank/DDBJ whole genome shotgun (WGS) entry which is preliminary data.</text>
</comment>
<proteinExistence type="inferred from homology"/>
<comment type="similarity">
    <text evidence="7">Belongs to the ATPase delta chain family.</text>
</comment>
<dbReference type="RefSeq" id="WP_067025757.1">
    <property type="nucleotide sequence ID" value="NZ_CP038256.1"/>
</dbReference>
<evidence type="ECO:0000256" key="4">
    <source>
        <dbReference type="ARBA" id="ARBA00023065"/>
    </source>
</evidence>
<evidence type="ECO:0000256" key="7">
    <source>
        <dbReference type="HAMAP-Rule" id="MF_01416"/>
    </source>
</evidence>
<organism evidence="8 9">
    <name type="scientific">Microbacterium sediminis</name>
    <dbReference type="NCBI Taxonomy" id="904291"/>
    <lineage>
        <taxon>Bacteria</taxon>
        <taxon>Bacillati</taxon>
        <taxon>Actinomycetota</taxon>
        <taxon>Actinomycetes</taxon>
        <taxon>Micrococcales</taxon>
        <taxon>Microbacteriaceae</taxon>
        <taxon>Microbacterium</taxon>
    </lineage>
</organism>
<evidence type="ECO:0000256" key="6">
    <source>
        <dbReference type="ARBA" id="ARBA00023310"/>
    </source>
</evidence>
<dbReference type="HAMAP" id="MF_01416">
    <property type="entry name" value="ATP_synth_delta_bact"/>
    <property type="match status" value="1"/>
</dbReference>
<dbReference type="GO" id="GO:0045259">
    <property type="term" value="C:proton-transporting ATP synthase complex"/>
    <property type="evidence" value="ECO:0007669"/>
    <property type="project" value="UniProtKB-KW"/>
</dbReference>